<reference evidence="2" key="1">
    <citation type="submission" date="2011-08" db="EMBL/GenBank/DDBJ databases">
        <title>The complete genome of Muricauda ruestringensis DSM 13258.</title>
        <authorList>
            <person name="Lucas S."/>
            <person name="Han J."/>
            <person name="Lapidus A."/>
            <person name="Bruce D."/>
            <person name="Goodwin L."/>
            <person name="Pitluck S."/>
            <person name="Peters L."/>
            <person name="Kyrpides N."/>
            <person name="Mavromatis K."/>
            <person name="Ivanova N."/>
            <person name="Ovchinnikova G."/>
            <person name="Teshima H."/>
            <person name="Detter J.C."/>
            <person name="Tapia R."/>
            <person name="Han C."/>
            <person name="Land M."/>
            <person name="Hauser L."/>
            <person name="Markowitz V."/>
            <person name="Cheng J.-F."/>
            <person name="Hugenholtz P."/>
            <person name="Woyke T."/>
            <person name="Wu D."/>
            <person name="Spring S."/>
            <person name="Schroeder M."/>
            <person name="Brambilla E."/>
            <person name="Klenk H.-P."/>
            <person name="Eisen J.A."/>
        </authorList>
    </citation>
    <scope>NUCLEOTIDE SEQUENCE [LARGE SCALE GENOMIC DNA]</scope>
    <source>
        <strain evidence="2">DSM 13258 / LMG 19739 / B1</strain>
    </source>
</reference>
<dbReference type="AlphaFoldDB" id="G2PLW6"/>
<evidence type="ECO:0000313" key="2">
    <source>
        <dbReference type="Proteomes" id="UP000008908"/>
    </source>
</evidence>
<accession>G2PLW6</accession>
<gene>
    <name evidence="1" type="ordered locus">Murru_3215</name>
</gene>
<dbReference type="HOGENOM" id="CLU_2807765_0_0_10"/>
<dbReference type="Proteomes" id="UP000008908">
    <property type="component" value="Chromosome"/>
</dbReference>
<dbReference type="STRING" id="886377.Murru_3215"/>
<organism evidence="1 2">
    <name type="scientific">Allomuricauda ruestringensis (strain DSM 13258 / CIP 107369 / LMG 19739 / B1)</name>
    <name type="common">Muricauda ruestringensis</name>
    <dbReference type="NCBI Taxonomy" id="886377"/>
    <lineage>
        <taxon>Bacteria</taxon>
        <taxon>Pseudomonadati</taxon>
        <taxon>Bacteroidota</taxon>
        <taxon>Flavobacteriia</taxon>
        <taxon>Flavobacteriales</taxon>
        <taxon>Flavobacteriaceae</taxon>
        <taxon>Flagellimonas</taxon>
    </lineage>
</organism>
<sequence length="67" mass="7840">MNQFKGRGFQCSCLFLFTDCSQSIIETKSCQVERSRDLIFRMLGLITSRLKFILSEVEKLEVTVHYD</sequence>
<reference evidence="1 2" key="2">
    <citation type="journal article" date="2012" name="Stand. Genomic Sci.">
        <title>Complete genome sequence of the facultatively anaerobic, appendaged bacterium Muricauda ruestringensis type strain (B1(T)).</title>
        <authorList>
            <person name="Huntemann M."/>
            <person name="Teshima H."/>
            <person name="Lapidus A."/>
            <person name="Nolan M."/>
            <person name="Lucas S."/>
            <person name="Hammon N."/>
            <person name="Deshpande S."/>
            <person name="Cheng J.F."/>
            <person name="Tapia R."/>
            <person name="Goodwin L.A."/>
            <person name="Pitluck S."/>
            <person name="Liolios K."/>
            <person name="Pagani I."/>
            <person name="Ivanova N."/>
            <person name="Mavromatis K."/>
            <person name="Mikhailova N."/>
            <person name="Pati A."/>
            <person name="Chen A."/>
            <person name="Palaniappan K."/>
            <person name="Land M."/>
            <person name="Hauser L."/>
            <person name="Pan C."/>
            <person name="Brambilla E.M."/>
            <person name="Rohde M."/>
            <person name="Spring S."/>
            <person name="Goker M."/>
            <person name="Detter J.C."/>
            <person name="Bristow J."/>
            <person name="Eisen J.A."/>
            <person name="Markowitz V."/>
            <person name="Hugenholtz P."/>
            <person name="Kyrpides N.C."/>
            <person name="Klenk H.P."/>
            <person name="Woyke T."/>
        </authorList>
    </citation>
    <scope>NUCLEOTIDE SEQUENCE [LARGE SCALE GENOMIC DNA]</scope>
    <source>
        <strain evidence="2">DSM 13258 / LMG 19739 / B1</strain>
    </source>
</reference>
<evidence type="ECO:0000313" key="1">
    <source>
        <dbReference type="EMBL" id="AEM72235.1"/>
    </source>
</evidence>
<keyword evidence="2" id="KW-1185">Reference proteome</keyword>
<protein>
    <submittedName>
        <fullName evidence="1">Uncharacterized protein</fullName>
    </submittedName>
</protein>
<name>G2PLW6_ALLRU</name>
<proteinExistence type="predicted"/>
<dbReference type="KEGG" id="mrs:Murru_3215"/>
<dbReference type="EMBL" id="CP002999">
    <property type="protein sequence ID" value="AEM72235.1"/>
    <property type="molecule type" value="Genomic_DNA"/>
</dbReference>